<dbReference type="GO" id="GO:0003700">
    <property type="term" value="F:DNA-binding transcription factor activity"/>
    <property type="evidence" value="ECO:0007669"/>
    <property type="project" value="InterPro"/>
</dbReference>
<accession>A0A8J7PJZ8</accession>
<comment type="similarity">
    <text evidence="1">Belongs to the LysR transcriptional regulatory family.</text>
</comment>
<comment type="caution">
    <text evidence="6">The sequence shown here is derived from an EMBL/GenBank/DDBJ whole genome shotgun (WGS) entry which is preliminary data.</text>
</comment>
<dbReference type="PANTHER" id="PTHR30126:SF40">
    <property type="entry name" value="HTH-TYPE TRANSCRIPTIONAL REGULATOR GLTR"/>
    <property type="match status" value="1"/>
</dbReference>
<organism evidence="6 7">
    <name type="scientific">Candidatus Paracaedimonas acanthamoebae</name>
    <dbReference type="NCBI Taxonomy" id="244581"/>
    <lineage>
        <taxon>Bacteria</taxon>
        <taxon>Pseudomonadati</taxon>
        <taxon>Pseudomonadota</taxon>
        <taxon>Alphaproteobacteria</taxon>
        <taxon>Holosporales</taxon>
        <taxon>Caedimonadaceae</taxon>
        <taxon>Candidatus Paracaedimonas</taxon>
    </lineage>
</organism>
<gene>
    <name evidence="6" type="ORF">J0H12_04555</name>
</gene>
<sequence length="294" mass="33415">MDINRLKAYCLLYESGGFQEASRRSKSNPTSIRSKVVLLEKELRTKLIETSGQRVVFTAAGHRFHKEALQIIDFATARLDSFKLEQEGFNDKIIIATTHAIASLWLPAVLPRFRVNFPKTAIILKSSDEQFNLYQREADVSIAAFDHSKPQEDNLSHLLLTNYYMNLYASEEYLNQYGTPATIEDLQQHTIISFGKDIPYPYPSINWHLEFLPSNFIPLVQVNSGAAILRTVQNDLGIGSISQKGAETSNKKLVRILPSFLTGPTLDITYNFPKTRAEEPLIKKLYEILKISFE</sequence>
<dbReference type="SUPFAM" id="SSF46785">
    <property type="entry name" value="Winged helix' DNA-binding domain"/>
    <property type="match status" value="1"/>
</dbReference>
<dbReference type="EMBL" id="JAFKGL010000018">
    <property type="protein sequence ID" value="MBN9413177.1"/>
    <property type="molecule type" value="Genomic_DNA"/>
</dbReference>
<evidence type="ECO:0000256" key="3">
    <source>
        <dbReference type="ARBA" id="ARBA00023125"/>
    </source>
</evidence>
<protein>
    <submittedName>
        <fullName evidence="6">LysR family transcriptional regulator</fullName>
    </submittedName>
</protein>
<dbReference type="Gene3D" id="1.10.10.10">
    <property type="entry name" value="Winged helix-like DNA-binding domain superfamily/Winged helix DNA-binding domain"/>
    <property type="match status" value="1"/>
</dbReference>
<dbReference type="InterPro" id="IPR005119">
    <property type="entry name" value="LysR_subst-bd"/>
</dbReference>
<reference evidence="6" key="1">
    <citation type="submission" date="2021-02" db="EMBL/GenBank/DDBJ databases">
        <title>Thiocyanate and organic carbon inputs drive convergent selection for specific autotrophic Afipia and Thiobacillus strains within complex microbiomes.</title>
        <authorList>
            <person name="Huddy R.J."/>
            <person name="Sachdeva R."/>
            <person name="Kadzinga F."/>
            <person name="Kantor R.S."/>
            <person name="Harrison S.T.L."/>
            <person name="Banfield J.F."/>
        </authorList>
    </citation>
    <scope>NUCLEOTIDE SEQUENCE</scope>
    <source>
        <strain evidence="6">SCN18_10_11_15_R4_P_38_20</strain>
    </source>
</reference>
<evidence type="ECO:0000313" key="6">
    <source>
        <dbReference type="EMBL" id="MBN9413177.1"/>
    </source>
</evidence>
<dbReference type="InterPro" id="IPR036388">
    <property type="entry name" value="WH-like_DNA-bd_sf"/>
</dbReference>
<dbReference type="PROSITE" id="PS50931">
    <property type="entry name" value="HTH_LYSR"/>
    <property type="match status" value="1"/>
</dbReference>
<dbReference type="PANTHER" id="PTHR30126">
    <property type="entry name" value="HTH-TYPE TRANSCRIPTIONAL REGULATOR"/>
    <property type="match status" value="1"/>
</dbReference>
<evidence type="ECO:0000256" key="2">
    <source>
        <dbReference type="ARBA" id="ARBA00023015"/>
    </source>
</evidence>
<dbReference type="SUPFAM" id="SSF53850">
    <property type="entry name" value="Periplasmic binding protein-like II"/>
    <property type="match status" value="1"/>
</dbReference>
<proteinExistence type="inferred from homology"/>
<dbReference type="InterPro" id="IPR036390">
    <property type="entry name" value="WH_DNA-bd_sf"/>
</dbReference>
<evidence type="ECO:0000259" key="5">
    <source>
        <dbReference type="PROSITE" id="PS50931"/>
    </source>
</evidence>
<keyword evidence="4" id="KW-0804">Transcription</keyword>
<dbReference type="Pfam" id="PF00126">
    <property type="entry name" value="HTH_1"/>
    <property type="match status" value="1"/>
</dbReference>
<keyword evidence="2" id="KW-0805">Transcription regulation</keyword>
<dbReference type="InterPro" id="IPR000847">
    <property type="entry name" value="LysR_HTH_N"/>
</dbReference>
<dbReference type="GO" id="GO:0000976">
    <property type="term" value="F:transcription cis-regulatory region binding"/>
    <property type="evidence" value="ECO:0007669"/>
    <property type="project" value="TreeGrafter"/>
</dbReference>
<evidence type="ECO:0000256" key="4">
    <source>
        <dbReference type="ARBA" id="ARBA00023163"/>
    </source>
</evidence>
<name>A0A8J7PJZ8_9PROT</name>
<evidence type="ECO:0000256" key="1">
    <source>
        <dbReference type="ARBA" id="ARBA00009437"/>
    </source>
</evidence>
<dbReference type="AlphaFoldDB" id="A0A8J7PJZ8"/>
<keyword evidence="3" id="KW-0238">DNA-binding</keyword>
<feature type="domain" description="HTH lysR-type" evidence="5">
    <location>
        <begin position="1"/>
        <end position="58"/>
    </location>
</feature>
<dbReference type="Pfam" id="PF03466">
    <property type="entry name" value="LysR_substrate"/>
    <property type="match status" value="1"/>
</dbReference>
<dbReference type="Gene3D" id="3.40.190.290">
    <property type="match status" value="1"/>
</dbReference>
<evidence type="ECO:0000313" key="7">
    <source>
        <dbReference type="Proteomes" id="UP000664414"/>
    </source>
</evidence>
<dbReference type="Proteomes" id="UP000664414">
    <property type="component" value="Unassembled WGS sequence"/>
</dbReference>